<accession>F9WTJ2</accession>
<dbReference type="AlphaFoldDB" id="F9WTJ2"/>
<evidence type="ECO:0000313" key="1">
    <source>
        <dbReference type="EMBL" id="CCD20885.1"/>
    </source>
</evidence>
<keyword evidence="2" id="KW-1185">Reference proteome</keyword>
<name>F9WTJ2_TRYVY</name>
<sequence length="190" mass="21126">MNTIHTLIYFIKYRISARDVFLHGLFTAAGTNNGKRLVRRGGDVSQRVERDVSTSEQCAERARHVQKHIHRLVHALAVIVKQIFGTGECNPAAGRAGADTVARKRGEQTQQQPELDHGQLALPYLCRRAGKHKAVSREECAGAKCVRRQRASKRSTSKHETALPRAPQVLTAQSCHKCQAKKEQSTWGNA</sequence>
<reference evidence="1 2" key="1">
    <citation type="journal article" date="2012" name="Proc. Natl. Acad. Sci. U.S.A.">
        <title>Antigenic diversity is generated by distinct evolutionary mechanisms in African trypanosome species.</title>
        <authorList>
            <person name="Jackson A.P."/>
            <person name="Berry A."/>
            <person name="Aslett M."/>
            <person name="Allison H.C."/>
            <person name="Burton P."/>
            <person name="Vavrova-Anderson J."/>
            <person name="Brown R."/>
            <person name="Browne H."/>
            <person name="Corton N."/>
            <person name="Hauser H."/>
            <person name="Gamble J."/>
            <person name="Gilderthorp R."/>
            <person name="Marcello L."/>
            <person name="McQuillan J."/>
            <person name="Otto T.D."/>
            <person name="Quail M.A."/>
            <person name="Sanders M.J."/>
            <person name="van Tonder A."/>
            <person name="Ginger M.L."/>
            <person name="Field M.C."/>
            <person name="Barry J.D."/>
            <person name="Hertz-Fowler C."/>
            <person name="Berriman M."/>
        </authorList>
    </citation>
    <scope>NUCLEOTIDE SEQUENCE</scope>
    <source>
        <strain evidence="1 2">Y486</strain>
    </source>
</reference>
<dbReference type="Proteomes" id="UP000009027">
    <property type="component" value="Unassembled WGS sequence"/>
</dbReference>
<organism evidence="1 2">
    <name type="scientific">Trypanosoma vivax (strain Y486)</name>
    <dbReference type="NCBI Taxonomy" id="1055687"/>
    <lineage>
        <taxon>Eukaryota</taxon>
        <taxon>Discoba</taxon>
        <taxon>Euglenozoa</taxon>
        <taxon>Kinetoplastea</taxon>
        <taxon>Metakinetoplastina</taxon>
        <taxon>Trypanosomatida</taxon>
        <taxon>Trypanosomatidae</taxon>
        <taxon>Trypanosoma</taxon>
        <taxon>Duttonella</taxon>
    </lineage>
</organism>
<gene>
    <name evidence="1" type="ORF">TvY486_0037630</name>
</gene>
<protein>
    <submittedName>
        <fullName evidence="1">Uncharacterized protein</fullName>
    </submittedName>
</protein>
<evidence type="ECO:0000313" key="2">
    <source>
        <dbReference type="Proteomes" id="UP000009027"/>
    </source>
</evidence>
<dbReference type="EMBL" id="CAEX01006523">
    <property type="protein sequence ID" value="CCD20885.1"/>
    <property type="molecule type" value="Genomic_DNA"/>
</dbReference>
<proteinExistence type="predicted"/>